<dbReference type="Pfam" id="PF20350">
    <property type="entry name" value="DUF6645"/>
    <property type="match status" value="1"/>
</dbReference>
<dbReference type="Pfam" id="PF08410">
    <property type="entry name" value="DUF1737"/>
    <property type="match status" value="1"/>
</dbReference>
<dbReference type="PANTHER" id="PTHR31988">
    <property type="entry name" value="ESTERASE, PUTATIVE (DUF303)-RELATED"/>
    <property type="match status" value="1"/>
</dbReference>
<accession>A0AAD2VED9</accession>
<feature type="domain" description="DUF6645" evidence="5">
    <location>
        <begin position="504"/>
        <end position="617"/>
    </location>
</feature>
<evidence type="ECO:0000256" key="2">
    <source>
        <dbReference type="SAM" id="MobiDB-lite"/>
    </source>
</evidence>
<dbReference type="EMBL" id="ABNTJI010000045">
    <property type="protein sequence ID" value="ELO0484915.1"/>
    <property type="molecule type" value="Genomic_DNA"/>
</dbReference>
<dbReference type="InterPro" id="IPR052940">
    <property type="entry name" value="Carb_Esterase_6"/>
</dbReference>
<protein>
    <submittedName>
        <fullName evidence="6">DUF1737 domain-containing protein</fullName>
    </submittedName>
</protein>
<dbReference type="PANTHER" id="PTHR31988:SF19">
    <property type="entry name" value="9-O-ACETYL-N-ACETYLNEURAMINIC ACID DEACETYLASE-RELATED"/>
    <property type="match status" value="1"/>
</dbReference>
<keyword evidence="1" id="KW-0378">Hydrolase</keyword>
<name>A0AAD2VED9_ECOLX</name>
<dbReference type="InterPro" id="IPR013619">
    <property type="entry name" value="DUF1737"/>
</dbReference>
<reference evidence="6" key="1">
    <citation type="submission" date="2023-07" db="EMBL/GenBank/DDBJ databases">
        <authorList>
            <consortium name="GenomeTrakr network: Whole genome sequencing for foodborne pathogen traceback"/>
        </authorList>
    </citation>
    <scope>NUCLEOTIDE SEQUENCE</scope>
    <source>
        <strain evidence="6">RM7211</strain>
    </source>
</reference>
<feature type="domain" description="DUF1737" evidence="4">
    <location>
        <begin position="3"/>
        <end position="50"/>
    </location>
</feature>
<feature type="domain" description="Sialate O-acetylesterase" evidence="3">
    <location>
        <begin position="80"/>
        <end position="275"/>
    </location>
</feature>
<dbReference type="InterPro" id="IPR046587">
    <property type="entry name" value="DUF6645"/>
</dbReference>
<gene>
    <name evidence="6" type="ORF">QY721_004831</name>
</gene>
<sequence>MAFKHYDVVRAASPSDLAERLTQKLKEGWQPFGSPVAITPYTLMQAIAAEGDVTTPVAVTGNEGKAVAVSATSDPEYYFVVVLAGQSNGMSYGEGLPLPETYDRPEPRIKQLARRSTVTPGGAACKYNDIIPADHCLHDVQDMSRLNHPKADLSKGQYGTVGQGLHIAKKLLPFIPANAGILLVPCCRGGSAFTTGADGTYSDASGASENSTRWGVDKPLYKDLIGRTKAALKKNPKNVLFAVVWMQGEFDFGGTPVNHAAQFGALVDKFRADLTDMAGQCVGGSAGGVPWICGDTTYFWKQKNESTYQTVYGSYKNKTEKNIHFVPFMTDENGVNVPTNKPEEDPDIPGIGYYGSKWRDSSATWTSQDRASHFSTWARRGIISDRLATAILVHAGRTAEFITGKQPDMVRPTVPSGEGPEREAEAPASKRTLMSLLASGEDLASQGWRYYHKPAGGDSVNKNIAEAVVSDAGATGGKALQLNKPENHIWFLEHDAAGQGAELLKKGGRVSVRFKLPGSLVPNQFALGIYWQLSSLPEGVTLSGEGNDMLMSFFLQTDTTNLNAMHHRKPNAKLDTFGVFDNGWHTLAFEFAGNNSIQVTPVLDEKRGAAFTLVKSPASGVADKLQLTDISKSATYTLLIDSIAVEVNSTDTAA</sequence>
<evidence type="ECO:0000259" key="4">
    <source>
        <dbReference type="Pfam" id="PF08410"/>
    </source>
</evidence>
<evidence type="ECO:0000259" key="3">
    <source>
        <dbReference type="Pfam" id="PF03629"/>
    </source>
</evidence>
<dbReference type="GO" id="GO:0016788">
    <property type="term" value="F:hydrolase activity, acting on ester bonds"/>
    <property type="evidence" value="ECO:0007669"/>
    <property type="project" value="UniProtKB-ARBA"/>
</dbReference>
<evidence type="ECO:0000256" key="1">
    <source>
        <dbReference type="ARBA" id="ARBA00022801"/>
    </source>
</evidence>
<dbReference type="SUPFAM" id="SSF52266">
    <property type="entry name" value="SGNH hydrolase"/>
    <property type="match status" value="1"/>
</dbReference>
<proteinExistence type="predicted"/>
<dbReference type="InterPro" id="IPR005181">
    <property type="entry name" value="SASA"/>
</dbReference>
<dbReference type="Proteomes" id="UP001183362">
    <property type="component" value="Unassembled WGS sequence"/>
</dbReference>
<feature type="region of interest" description="Disordered" evidence="2">
    <location>
        <begin position="407"/>
        <end position="428"/>
    </location>
</feature>
<dbReference type="InterPro" id="IPR036514">
    <property type="entry name" value="SGNH_hydro_sf"/>
</dbReference>
<evidence type="ECO:0000259" key="5">
    <source>
        <dbReference type="Pfam" id="PF20350"/>
    </source>
</evidence>
<dbReference type="Pfam" id="PF03629">
    <property type="entry name" value="SASA"/>
    <property type="match status" value="1"/>
</dbReference>
<evidence type="ECO:0000313" key="7">
    <source>
        <dbReference type="Proteomes" id="UP001183362"/>
    </source>
</evidence>
<dbReference type="AlphaFoldDB" id="A0AAD2VED9"/>
<dbReference type="Gene3D" id="3.40.50.1110">
    <property type="entry name" value="SGNH hydrolase"/>
    <property type="match status" value="1"/>
</dbReference>
<comment type="caution">
    <text evidence="6">The sequence shown here is derived from an EMBL/GenBank/DDBJ whole genome shotgun (WGS) entry which is preliminary data.</text>
</comment>
<evidence type="ECO:0000313" key="6">
    <source>
        <dbReference type="EMBL" id="ELO0484915.1"/>
    </source>
</evidence>
<organism evidence="6 7">
    <name type="scientific">Escherichia coli O33</name>
    <dbReference type="NCBI Taxonomy" id="1010802"/>
    <lineage>
        <taxon>Bacteria</taxon>
        <taxon>Pseudomonadati</taxon>
        <taxon>Pseudomonadota</taxon>
        <taxon>Gammaproteobacteria</taxon>
        <taxon>Enterobacterales</taxon>
        <taxon>Enterobacteriaceae</taxon>
        <taxon>Escherichia</taxon>
    </lineage>
</organism>